<evidence type="ECO:0000313" key="5">
    <source>
        <dbReference type="EMBL" id="EKX72986.1"/>
    </source>
</evidence>
<dbReference type="EMBL" id="ACOU01000004">
    <property type="protein sequence ID" value="EKX72986.1"/>
    <property type="molecule type" value="Genomic_DNA"/>
</dbReference>
<name>L1LCB4_THEEQ</name>
<keyword evidence="3" id="KW-0378">Hydrolase</keyword>
<sequence>MLTSAILEHLVRSSGPIIHKSGARVRRFSSSGDKFRKFNEGTVERLPFGQNYFEWVEADYLDAPLDIHTKTAAESPLLSRNNVGMGFLVLNSKYSGISQINGLYRRLADLETNVYKRFVLVTSMTRKTFSLGLNPSEIFMFLGSMQKLLAKNTTTLYEPVVNALRNYLYNLADLSYLIFSYKKPLLVYANGSTAGYGMCLASLSNMSACYHHSKFRYSGYNFGMPPLGGLSYVLGRLDGCIGEYLALTGEEISGTDLIYSGLIERFISPDAIKVLQITSDRLMDLPERETYLHLREHFLPVKNSYSLHRYEPLIMEHFSKSSIEEIKESLSAGADKSITKSCNLAEGQVKDWENKTLESIKKNTDKYANVSLSIFVFIFLQGTLKLIKRVKRNTSYLLEKYARHIHAPLDTPPDYGLDMRHALEKPLHDAIMEEVLTDAINEEIDAFCDITSKILGKNIHLKTSNKWQPFERSGFAISSVPGLKKLHPDYNPKTGCEYDKKMMERQVERWSDTFLQKELLMMKRIIETYSN</sequence>
<evidence type="ECO:0000256" key="3">
    <source>
        <dbReference type="ARBA" id="ARBA00022801"/>
    </source>
</evidence>
<dbReference type="GeneID" id="15802650"/>
<proteinExistence type="predicted"/>
<gene>
    <name evidence="5" type="ORF">BEWA_015470</name>
</gene>
<evidence type="ECO:0000259" key="4">
    <source>
        <dbReference type="Pfam" id="PF16113"/>
    </source>
</evidence>
<dbReference type="STRING" id="1537102.L1LCB4"/>
<dbReference type="GO" id="GO:0003860">
    <property type="term" value="F:3-hydroxyisobutyryl-CoA hydrolase activity"/>
    <property type="evidence" value="ECO:0007669"/>
    <property type="project" value="UniProtKB-EC"/>
</dbReference>
<dbReference type="Proteomes" id="UP000031512">
    <property type="component" value="Unassembled WGS sequence"/>
</dbReference>
<keyword evidence="6" id="KW-1185">Reference proteome</keyword>
<dbReference type="InterPro" id="IPR045004">
    <property type="entry name" value="ECH_dom"/>
</dbReference>
<feature type="domain" description="Enoyl-CoA hydratase/isomerase" evidence="4">
    <location>
        <begin position="101"/>
        <end position="364"/>
    </location>
</feature>
<dbReference type="InterPro" id="IPR029045">
    <property type="entry name" value="ClpP/crotonase-like_dom_sf"/>
</dbReference>
<dbReference type="VEuPathDB" id="PiroplasmaDB:BEWA_015470"/>
<dbReference type="InterPro" id="IPR032259">
    <property type="entry name" value="HIBYL-CoA-H"/>
</dbReference>
<dbReference type="PANTHER" id="PTHR43176">
    <property type="entry name" value="3-HYDROXYISOBUTYRYL-COA HYDROLASE-RELATED"/>
    <property type="match status" value="1"/>
</dbReference>
<dbReference type="Gene3D" id="3.90.226.10">
    <property type="entry name" value="2-enoyl-CoA Hydratase, Chain A, domain 1"/>
    <property type="match status" value="1"/>
</dbReference>
<dbReference type="AlphaFoldDB" id="L1LCB4"/>
<dbReference type="Pfam" id="PF16113">
    <property type="entry name" value="ECH_2"/>
    <property type="match status" value="1"/>
</dbReference>
<dbReference type="KEGG" id="beq:BEWA_015470"/>
<dbReference type="EC" id="3.1.2.4" evidence="2"/>
<evidence type="ECO:0000313" key="6">
    <source>
        <dbReference type="Proteomes" id="UP000031512"/>
    </source>
</evidence>
<dbReference type="RefSeq" id="XP_004832438.1">
    <property type="nucleotide sequence ID" value="XM_004832381.1"/>
</dbReference>
<evidence type="ECO:0000256" key="2">
    <source>
        <dbReference type="ARBA" id="ARBA00011915"/>
    </source>
</evidence>
<dbReference type="eggNOG" id="KOG1684">
    <property type="taxonomic scope" value="Eukaryota"/>
</dbReference>
<reference evidence="5 6" key="1">
    <citation type="journal article" date="2012" name="BMC Genomics">
        <title>Comparative genomic analysis and phylogenetic position of Theileria equi.</title>
        <authorList>
            <person name="Kappmeyer L.S."/>
            <person name="Thiagarajan M."/>
            <person name="Herndon D.R."/>
            <person name="Ramsay J.D."/>
            <person name="Caler E."/>
            <person name="Djikeng A."/>
            <person name="Gillespie J.J."/>
            <person name="Lau A.O."/>
            <person name="Roalson E.H."/>
            <person name="Silva J.C."/>
            <person name="Silva M.G."/>
            <person name="Suarez C.E."/>
            <person name="Ueti M.W."/>
            <person name="Nene V.M."/>
            <person name="Mealey R.H."/>
            <person name="Knowles D.P."/>
            <person name="Brayton K.A."/>
        </authorList>
    </citation>
    <scope>NUCLEOTIDE SEQUENCE [LARGE SCALE GENOMIC DNA]</scope>
    <source>
        <strain evidence="5 6">WA</strain>
    </source>
</reference>
<comment type="catalytic activity">
    <reaction evidence="1">
        <text>3-hydroxy-2-methylpropanoyl-CoA + H2O = 3-hydroxy-2-methylpropanoate + CoA + H(+)</text>
        <dbReference type="Rhea" id="RHEA:20888"/>
        <dbReference type="ChEBI" id="CHEBI:11805"/>
        <dbReference type="ChEBI" id="CHEBI:15377"/>
        <dbReference type="ChEBI" id="CHEBI:15378"/>
        <dbReference type="ChEBI" id="CHEBI:57287"/>
        <dbReference type="ChEBI" id="CHEBI:57340"/>
        <dbReference type="EC" id="3.1.2.4"/>
    </reaction>
</comment>
<dbReference type="PANTHER" id="PTHR43176:SF3">
    <property type="entry name" value="3-HYDROXYISOBUTYRYL-COA HYDROLASE, MITOCHONDRIAL"/>
    <property type="match status" value="1"/>
</dbReference>
<dbReference type="GO" id="GO:0006574">
    <property type="term" value="P:L-valine catabolic process"/>
    <property type="evidence" value="ECO:0007669"/>
    <property type="project" value="TreeGrafter"/>
</dbReference>
<organism evidence="5 6">
    <name type="scientific">Theileria equi strain WA</name>
    <dbReference type="NCBI Taxonomy" id="1537102"/>
    <lineage>
        <taxon>Eukaryota</taxon>
        <taxon>Sar</taxon>
        <taxon>Alveolata</taxon>
        <taxon>Apicomplexa</taxon>
        <taxon>Aconoidasida</taxon>
        <taxon>Piroplasmida</taxon>
        <taxon>Theileriidae</taxon>
        <taxon>Theileria</taxon>
    </lineage>
</organism>
<protein>
    <recommendedName>
        <fullName evidence="2">3-hydroxyisobutyryl-CoA hydrolase</fullName>
        <ecNumber evidence="2">3.1.2.4</ecNumber>
    </recommendedName>
</protein>
<evidence type="ECO:0000256" key="1">
    <source>
        <dbReference type="ARBA" id="ARBA00001709"/>
    </source>
</evidence>
<dbReference type="OrthoDB" id="360820at2759"/>
<dbReference type="SUPFAM" id="SSF52096">
    <property type="entry name" value="ClpP/crotonase"/>
    <property type="match status" value="1"/>
</dbReference>
<comment type="caution">
    <text evidence="5">The sequence shown here is derived from an EMBL/GenBank/DDBJ whole genome shotgun (WGS) entry which is preliminary data.</text>
</comment>
<accession>L1LCB4</accession>